<keyword evidence="2" id="KW-1185">Reference proteome</keyword>
<evidence type="ECO:0000313" key="1">
    <source>
        <dbReference type="EMBL" id="MBC6448820.1"/>
    </source>
</evidence>
<organism evidence="1 2">
    <name type="scientific">Actinokineospora xionganensis</name>
    <dbReference type="NCBI Taxonomy" id="2684470"/>
    <lineage>
        <taxon>Bacteria</taxon>
        <taxon>Bacillati</taxon>
        <taxon>Actinomycetota</taxon>
        <taxon>Actinomycetes</taxon>
        <taxon>Pseudonocardiales</taxon>
        <taxon>Pseudonocardiaceae</taxon>
        <taxon>Actinokineospora</taxon>
    </lineage>
</organism>
<protein>
    <recommendedName>
        <fullName evidence="3">ANTAR domain-containing protein</fullName>
    </recommendedName>
</protein>
<dbReference type="RefSeq" id="WP_187221310.1">
    <property type="nucleotide sequence ID" value="NZ_JABVED010000009.1"/>
</dbReference>
<name>A0ABR7L814_9PSEU</name>
<comment type="caution">
    <text evidence="1">The sequence shown here is derived from an EMBL/GenBank/DDBJ whole genome shotgun (WGS) entry which is preliminary data.</text>
</comment>
<sequence>MDHPDQLRKEFEGRVRALDATTVEGDPDARRINQLSAELRDRVAEWDELGLTQEILTPLLRSEAAGIRASAAGFLLRRGEQERSLVVLREIAEDISLGDVSSMAETALMAWDAEQR</sequence>
<accession>A0ABR7L814</accession>
<dbReference type="Proteomes" id="UP000734823">
    <property type="component" value="Unassembled WGS sequence"/>
</dbReference>
<reference evidence="1 2" key="1">
    <citation type="submission" date="2020-06" db="EMBL/GenBank/DDBJ databases">
        <title>Actinokineospora xiongansis sp. nov., isolated from soil of Baiyangdian.</title>
        <authorList>
            <person name="Zhang X."/>
        </authorList>
    </citation>
    <scope>NUCLEOTIDE SEQUENCE [LARGE SCALE GENOMIC DNA]</scope>
    <source>
        <strain evidence="1 2">HBU206404</strain>
    </source>
</reference>
<proteinExistence type="predicted"/>
<evidence type="ECO:0000313" key="2">
    <source>
        <dbReference type="Proteomes" id="UP000734823"/>
    </source>
</evidence>
<evidence type="ECO:0008006" key="3">
    <source>
        <dbReference type="Google" id="ProtNLM"/>
    </source>
</evidence>
<gene>
    <name evidence="1" type="ORF">GPZ80_16740</name>
</gene>
<dbReference type="EMBL" id="JABVED010000009">
    <property type="protein sequence ID" value="MBC6448820.1"/>
    <property type="molecule type" value="Genomic_DNA"/>
</dbReference>